<name>A0A1Y1ZD42_9PLEO</name>
<reference evidence="2 3" key="1">
    <citation type="submission" date="2016-07" db="EMBL/GenBank/DDBJ databases">
        <title>Pervasive Adenine N6-methylation of Active Genes in Fungi.</title>
        <authorList>
            <consortium name="DOE Joint Genome Institute"/>
            <person name="Mondo S.J."/>
            <person name="Dannebaum R.O."/>
            <person name="Kuo R.C."/>
            <person name="Labutti K."/>
            <person name="Haridas S."/>
            <person name="Kuo A."/>
            <person name="Salamov A."/>
            <person name="Ahrendt S.R."/>
            <person name="Lipzen A."/>
            <person name="Sullivan W."/>
            <person name="Andreopoulos W.B."/>
            <person name="Clum A."/>
            <person name="Lindquist E."/>
            <person name="Daum C."/>
            <person name="Ramamoorthy G.K."/>
            <person name="Gryganskyi A."/>
            <person name="Culley D."/>
            <person name="Magnuson J.K."/>
            <person name="James T.Y."/>
            <person name="O'Malley M.A."/>
            <person name="Stajich J.E."/>
            <person name="Spatafora J.W."/>
            <person name="Visel A."/>
            <person name="Grigoriev I.V."/>
        </authorList>
    </citation>
    <scope>NUCLEOTIDE SEQUENCE [LARGE SCALE GENOMIC DNA]</scope>
    <source>
        <strain evidence="2 3">CBS 115471</strain>
    </source>
</reference>
<evidence type="ECO:0000313" key="3">
    <source>
        <dbReference type="Proteomes" id="UP000193144"/>
    </source>
</evidence>
<dbReference type="AlphaFoldDB" id="A0A1Y1ZD42"/>
<feature type="domain" description="DUF7580" evidence="1">
    <location>
        <begin position="357"/>
        <end position="594"/>
    </location>
</feature>
<comment type="caution">
    <text evidence="2">The sequence shown here is derived from an EMBL/GenBank/DDBJ whole genome shotgun (WGS) entry which is preliminary data.</text>
</comment>
<dbReference type="PANTHER" id="PTHR35186">
    <property type="entry name" value="ANK_REP_REGION DOMAIN-CONTAINING PROTEIN"/>
    <property type="match status" value="1"/>
</dbReference>
<evidence type="ECO:0000313" key="2">
    <source>
        <dbReference type="EMBL" id="ORY08200.1"/>
    </source>
</evidence>
<sequence length="608" mass="68084">MEIAGVVLGAVPVILYALDNYERAWDPAKDFWNWGETIGMIRDQIFLQKQQLDTTLKILGLQNPTMEEIEAALLISHPNQVHQFMDIIRRMDNVMNEVAKDLCPDSQGPMQFADPTDRASWQWRRVRRSFGKKKRNQLFSQLHMWNTALLNCGLEKREVSSDSENRVVNLVRKQFDDDKTKTIRENVQALHEAIKRGLRCSCYHAGNFRLDWHDNKPYAERDFLLALSTDDMKQGHGGTLWNAMSMSIDVTSSPATSAVSLPSMAASTASTQSQQPKKKSVRILGFRISTRKLRHSKGSLPISPQVPALAVPSRPASPTHPIQLCDVLQNPQSGQSPLGWIPIPGSAPAKKVRIVAKNEQQGSSEADRKRVIHLHSLLTRKIDTATNQRLALHRKQRFGIAAALSWAVLHLCDSPWLGTTLDTEDINMFLENGSSSPILSTHPYLSHNFQPQTSSAPLPMAPTGSQIPPASKAAQFQSNQIRNMTLFTFAIRLIELGRNLSFEQIRQEYHASSASTLAQPQAQSAQNNPTNLIDDFEVAEYQIRELYLDPGKGYADAVDRCLRFLFPGPANMNTFQYKSFRSTFFADVVAPIQATYELIPGSCASLIV</sequence>
<dbReference type="EMBL" id="MCFA01000103">
    <property type="protein sequence ID" value="ORY08200.1"/>
    <property type="molecule type" value="Genomic_DNA"/>
</dbReference>
<proteinExistence type="predicted"/>
<dbReference type="OrthoDB" id="3565018at2759"/>
<gene>
    <name evidence="2" type="ORF">BCR34DRAFT_13749</name>
</gene>
<dbReference type="InterPro" id="IPR056002">
    <property type="entry name" value="DUF7580"/>
</dbReference>
<evidence type="ECO:0000259" key="1">
    <source>
        <dbReference type="Pfam" id="PF24476"/>
    </source>
</evidence>
<organism evidence="2 3">
    <name type="scientific">Clohesyomyces aquaticus</name>
    <dbReference type="NCBI Taxonomy" id="1231657"/>
    <lineage>
        <taxon>Eukaryota</taxon>
        <taxon>Fungi</taxon>
        <taxon>Dikarya</taxon>
        <taxon>Ascomycota</taxon>
        <taxon>Pezizomycotina</taxon>
        <taxon>Dothideomycetes</taxon>
        <taxon>Pleosporomycetidae</taxon>
        <taxon>Pleosporales</taxon>
        <taxon>Lindgomycetaceae</taxon>
        <taxon>Clohesyomyces</taxon>
    </lineage>
</organism>
<protein>
    <recommendedName>
        <fullName evidence="1">DUF7580 domain-containing protein</fullName>
    </recommendedName>
</protein>
<accession>A0A1Y1ZD42</accession>
<keyword evidence="3" id="KW-1185">Reference proteome</keyword>
<dbReference type="Proteomes" id="UP000193144">
    <property type="component" value="Unassembled WGS sequence"/>
</dbReference>
<dbReference type="Pfam" id="PF24476">
    <property type="entry name" value="DUF7580"/>
    <property type="match status" value="1"/>
</dbReference>
<dbReference type="PANTHER" id="PTHR35186:SF4">
    <property type="entry name" value="PRION-INHIBITION AND PROPAGATION HELO DOMAIN-CONTAINING PROTEIN"/>
    <property type="match status" value="1"/>
</dbReference>